<organism evidence="2 3">
    <name type="scientific">Streptomyces corynorhini</name>
    <dbReference type="NCBI Taxonomy" id="2282652"/>
    <lineage>
        <taxon>Bacteria</taxon>
        <taxon>Bacillati</taxon>
        <taxon>Actinomycetota</taxon>
        <taxon>Actinomycetes</taxon>
        <taxon>Kitasatosporales</taxon>
        <taxon>Streptomycetaceae</taxon>
        <taxon>Streptomyces</taxon>
    </lineage>
</organism>
<dbReference type="GO" id="GO:0016740">
    <property type="term" value="F:transferase activity"/>
    <property type="evidence" value="ECO:0007669"/>
    <property type="project" value="UniProtKB-KW"/>
</dbReference>
<accession>A0A370B358</accession>
<dbReference type="InterPro" id="IPR027790">
    <property type="entry name" value="AdoMet_synthase_2_family"/>
</dbReference>
<dbReference type="AlphaFoldDB" id="A0A370B358"/>
<protein>
    <submittedName>
        <fullName evidence="2">Methionine adenosyltransferase</fullName>
    </submittedName>
</protein>
<reference evidence="2 3" key="1">
    <citation type="submission" date="2018-07" db="EMBL/GenBank/DDBJ databases">
        <title>Streptomyces species from bats.</title>
        <authorList>
            <person name="Dunlap C."/>
        </authorList>
    </citation>
    <scope>NUCLEOTIDE SEQUENCE [LARGE SCALE GENOMIC DNA]</scope>
    <source>
        <strain evidence="2 3">AC230</strain>
    </source>
</reference>
<keyword evidence="3" id="KW-1185">Reference proteome</keyword>
<evidence type="ECO:0000313" key="3">
    <source>
        <dbReference type="Proteomes" id="UP000253741"/>
    </source>
</evidence>
<dbReference type="InterPro" id="IPR042544">
    <property type="entry name" value="AdoMet_synthase_3"/>
</dbReference>
<dbReference type="PANTHER" id="PTHR36697">
    <property type="entry name" value="S-ADENOSYLMETHIONINE SYNTHASE"/>
    <property type="match status" value="1"/>
</dbReference>
<dbReference type="PANTHER" id="PTHR36697:SF1">
    <property type="entry name" value="S-ADENOSYLMETHIONINE SYNTHASE"/>
    <property type="match status" value="1"/>
</dbReference>
<gene>
    <name evidence="2" type="ORF">DVH02_20985</name>
</gene>
<feature type="compositionally biased region" description="Pro residues" evidence="1">
    <location>
        <begin position="58"/>
        <end position="69"/>
    </location>
</feature>
<dbReference type="Gene3D" id="3.30.300.10">
    <property type="match status" value="1"/>
</dbReference>
<name>A0A370B358_9ACTN</name>
<feature type="region of interest" description="Disordered" evidence="1">
    <location>
        <begin position="1"/>
        <end position="75"/>
    </location>
</feature>
<feature type="compositionally biased region" description="Basic and acidic residues" evidence="1">
    <location>
        <begin position="1"/>
        <end position="18"/>
    </location>
</feature>
<dbReference type="Gene3D" id="3.30.300.280">
    <property type="entry name" value="S-adenosylmethionine synthetase, C-terminal domain"/>
    <property type="match status" value="2"/>
</dbReference>
<evidence type="ECO:0000313" key="2">
    <source>
        <dbReference type="EMBL" id="RDG36260.1"/>
    </source>
</evidence>
<sequence>MCRPDAPERARRARRDPGRASGGTRGDDRAGSGVDVSGPLARRGVGPRTGAHRRLPPGAEPPAATGPPPHHIRTTDDRGEQLMDVITTGGLPAATQNTGVEVIERKGSGHPDTLADGMAEAISRAYSRYCLDHFGAILHHNTDKLALLGGAADVTFGRGELTAPIHVLVNGRITQALGDRRIPVEDIVTTTAREFLGGALPLLDTMKWVDVRPRLTQASSPGAVTDPVGVEREASRQRWFAPRTLDDLAERHRLFANDTSAGVGYAPLGPGERLAMGIESHLSSEAFRAEHPYFGTDIKLMVVRNGTHVHLTACVPQIARETPDLDAYVARRALTRELITGLVGQITPGHHVSVSVNTRDVDARPELYLTATGSSIESGDEGVVGRGNRANGLISMLRPWSAEGVSGKNPVYHVGKLYNLAATEAARRLNEETGLEVAVALVSQSGRDLADPWQAVVQTSGPTPVPTADARRVLTDVMGDLEDLRERLLTGKLATA</sequence>
<proteinExistence type="predicted"/>
<dbReference type="Proteomes" id="UP000253741">
    <property type="component" value="Unassembled WGS sequence"/>
</dbReference>
<evidence type="ECO:0000256" key="1">
    <source>
        <dbReference type="SAM" id="MobiDB-lite"/>
    </source>
</evidence>
<keyword evidence="2" id="KW-0808">Transferase</keyword>
<dbReference type="Pfam" id="PF01941">
    <property type="entry name" value="AdoMet_Synthase"/>
    <property type="match status" value="2"/>
</dbReference>
<dbReference type="EMBL" id="QQNA01000168">
    <property type="protein sequence ID" value="RDG36260.1"/>
    <property type="molecule type" value="Genomic_DNA"/>
</dbReference>
<comment type="caution">
    <text evidence="2">The sequence shown here is derived from an EMBL/GenBank/DDBJ whole genome shotgun (WGS) entry which is preliminary data.</text>
</comment>